<reference evidence="2 3" key="1">
    <citation type="submission" date="2019-03" db="EMBL/GenBank/DDBJ databases">
        <title>First draft genome of Liparis tanakae, snailfish: a comprehensive survey of snailfish specific genes.</title>
        <authorList>
            <person name="Kim W."/>
            <person name="Song I."/>
            <person name="Jeong J.-H."/>
            <person name="Kim D."/>
            <person name="Kim S."/>
            <person name="Ryu S."/>
            <person name="Song J.Y."/>
            <person name="Lee S.K."/>
        </authorList>
    </citation>
    <scope>NUCLEOTIDE SEQUENCE [LARGE SCALE GENOMIC DNA]</scope>
    <source>
        <tissue evidence="2">Muscle</tissue>
    </source>
</reference>
<keyword evidence="3" id="KW-1185">Reference proteome</keyword>
<name>A0A4Z2GDB9_9TELE</name>
<feature type="region of interest" description="Disordered" evidence="1">
    <location>
        <begin position="1"/>
        <end position="45"/>
    </location>
</feature>
<organism evidence="2 3">
    <name type="scientific">Liparis tanakae</name>
    <name type="common">Tanaka's snailfish</name>
    <dbReference type="NCBI Taxonomy" id="230148"/>
    <lineage>
        <taxon>Eukaryota</taxon>
        <taxon>Metazoa</taxon>
        <taxon>Chordata</taxon>
        <taxon>Craniata</taxon>
        <taxon>Vertebrata</taxon>
        <taxon>Euteleostomi</taxon>
        <taxon>Actinopterygii</taxon>
        <taxon>Neopterygii</taxon>
        <taxon>Teleostei</taxon>
        <taxon>Neoteleostei</taxon>
        <taxon>Acanthomorphata</taxon>
        <taxon>Eupercaria</taxon>
        <taxon>Perciformes</taxon>
        <taxon>Cottioidei</taxon>
        <taxon>Cottales</taxon>
        <taxon>Liparidae</taxon>
        <taxon>Liparis</taxon>
    </lineage>
</organism>
<feature type="compositionally biased region" description="Basic and acidic residues" evidence="1">
    <location>
        <begin position="1"/>
        <end position="10"/>
    </location>
</feature>
<dbReference type="EMBL" id="SRLO01000588">
    <property type="protein sequence ID" value="TNN51260.1"/>
    <property type="molecule type" value="Genomic_DNA"/>
</dbReference>
<proteinExistence type="predicted"/>
<dbReference type="Proteomes" id="UP000314294">
    <property type="component" value="Unassembled WGS sequence"/>
</dbReference>
<evidence type="ECO:0000313" key="2">
    <source>
        <dbReference type="EMBL" id="TNN51260.1"/>
    </source>
</evidence>
<accession>A0A4Z2GDB9</accession>
<evidence type="ECO:0000256" key="1">
    <source>
        <dbReference type="SAM" id="MobiDB-lite"/>
    </source>
</evidence>
<comment type="caution">
    <text evidence="2">The sequence shown here is derived from an EMBL/GenBank/DDBJ whole genome shotgun (WGS) entry which is preliminary data.</text>
</comment>
<protein>
    <submittedName>
        <fullName evidence="2">Uncharacterized protein</fullName>
    </submittedName>
</protein>
<gene>
    <name evidence="2" type="ORF">EYF80_038521</name>
</gene>
<evidence type="ECO:0000313" key="3">
    <source>
        <dbReference type="Proteomes" id="UP000314294"/>
    </source>
</evidence>
<dbReference type="AlphaFoldDB" id="A0A4Z2GDB9"/>
<sequence>MYRGQNKPDGRGQTGAVRRALSDGRCQTGAVRRPLSDGRGQTPFAPRDARTLAEALTTSLAFGEKPPLALLLLKISSLGVESKPTPMALLRVFTVFTLALNREVMSTAMSAAAGSAVNTLTRHRADTSSPRDALDFP</sequence>
<feature type="region of interest" description="Disordered" evidence="1">
    <location>
        <begin position="117"/>
        <end position="137"/>
    </location>
</feature>